<feature type="compositionally biased region" description="Basic and acidic residues" evidence="1">
    <location>
        <begin position="902"/>
        <end position="916"/>
    </location>
</feature>
<feature type="compositionally biased region" description="Basic residues" evidence="1">
    <location>
        <begin position="888"/>
        <end position="897"/>
    </location>
</feature>
<evidence type="ECO:0000313" key="2">
    <source>
        <dbReference type="EMBL" id="CAI3997239.1"/>
    </source>
</evidence>
<reference evidence="2" key="1">
    <citation type="submission" date="2022-10" db="EMBL/GenBank/DDBJ databases">
        <authorList>
            <person name="Chen Y."/>
            <person name="Dougan E. K."/>
            <person name="Chan C."/>
            <person name="Rhodes N."/>
            <person name="Thang M."/>
        </authorList>
    </citation>
    <scope>NUCLEOTIDE SEQUENCE</scope>
</reference>
<reference evidence="3 4" key="2">
    <citation type="submission" date="2024-05" db="EMBL/GenBank/DDBJ databases">
        <authorList>
            <person name="Chen Y."/>
            <person name="Shah S."/>
            <person name="Dougan E. K."/>
            <person name="Thang M."/>
            <person name="Chan C."/>
        </authorList>
    </citation>
    <scope>NUCLEOTIDE SEQUENCE [LARGE SCALE GENOMIC DNA]</scope>
</reference>
<feature type="region of interest" description="Disordered" evidence="1">
    <location>
        <begin position="881"/>
        <end position="923"/>
    </location>
</feature>
<dbReference type="AlphaFoldDB" id="A0A9P1CT37"/>
<evidence type="ECO:0000256" key="1">
    <source>
        <dbReference type="SAM" id="MobiDB-lite"/>
    </source>
</evidence>
<dbReference type="Proteomes" id="UP001152797">
    <property type="component" value="Unassembled WGS sequence"/>
</dbReference>
<proteinExistence type="predicted"/>
<evidence type="ECO:0000313" key="3">
    <source>
        <dbReference type="EMBL" id="CAL4784551.1"/>
    </source>
</evidence>
<organism evidence="2">
    <name type="scientific">Cladocopium goreaui</name>
    <dbReference type="NCBI Taxonomy" id="2562237"/>
    <lineage>
        <taxon>Eukaryota</taxon>
        <taxon>Sar</taxon>
        <taxon>Alveolata</taxon>
        <taxon>Dinophyceae</taxon>
        <taxon>Suessiales</taxon>
        <taxon>Symbiodiniaceae</taxon>
        <taxon>Cladocopium</taxon>
    </lineage>
</organism>
<accession>A0A9P1CT37</accession>
<protein>
    <submittedName>
        <fullName evidence="3">Protein MAK16-like A</fullName>
    </submittedName>
</protein>
<gene>
    <name evidence="2" type="ORF">C1SCF055_LOCUS23644</name>
</gene>
<sequence length="995" mass="111142">MVNSIRRCYRGRLDRVRELFDLAVEYGAGEIQGPQAAELPVLQHGGPRSNPLRLRLTLGTMTQKCRDELKILVGSQGLEIARMPPGPQLIDFGGVWQGMQHACAPLHLAISMGMSALSSCSKNLLTEECWRIATAEKLPLDITPLPHGAPQTLRKLHALLSEAGATLQIHYVSDFGQSLRHTTTLGYAKSGCVQLPPLVVSLVRRHCCLGIASAWTCQPQVVGSPKKKPAVACRRPAAARQRPRADFTLVNSSSHEGPALTREAFVKMLREWARSTRAKPTSINVVQNDWQRGNFYYRFQCSSCTNCGWHGVAEYDPALKQHSFKATALATHAETARQWGHGSLTQVMKDIIREHVNQAHGNIRLQQVMQVLNTSDALDGPVPREQHVKTFLKNLRARDDTVRANRQVGVGRPPSGVWTTADFELLQRTCQKLQDANLDEDKLTLVNCHLGDEHVCISLCLPRLTKRHWELLENKTFVKVCTDGIYRLCNQSCALCFYGILGKQIGTQRDVNDPDATLYTFPTSFRELMVSIVSTEHSITYGRLFEDVDGMMRTLCGVDSFKTIVRQCHGDFHAGLQVARESHYRSGMFTVMRKTLTDESWLPTMEGVAHGSRHMPWPVFHAIWDQFLTALELAGEVDAVQKLRTYYVHVTASGRYRAHWAAGSLQPGSYCGSQPQESFHRHRVKAAMPSLYKPISSVLQSLEVFLKTRSTEAMQAKTSTMTDVLCGAWSPTFRREAEAYISGQHYVAEEDGDGNLFIAMRRDAAALPHAQTALTPAVLFELKRLLLIEDEDQINSEALCNLGGSLEPTAEGMTKTLTCLQRWVLTVIGPRAEKSWILRHEPGEGGHHRSSLCFACPTFSTYGTCSHCYVGYRLTGHLNEDEPLKRQDPKRKTKKKTALLTPRRDAAGLPSKERKAQATQRATTISPDLRKLLNIHNMQQYAALFCRYELTEEELKNWSLAALMELLGSPAASTRRFLEAVRGYDSTVAEVPAQS</sequence>
<name>A0A9P1CT37_9DINO</name>
<dbReference type="EMBL" id="CAMXCT010002310">
    <property type="protein sequence ID" value="CAI3997239.1"/>
    <property type="molecule type" value="Genomic_DNA"/>
</dbReference>
<dbReference type="EMBL" id="CAMXCT030002310">
    <property type="protein sequence ID" value="CAL4784551.1"/>
    <property type="molecule type" value="Genomic_DNA"/>
</dbReference>
<evidence type="ECO:0000313" key="4">
    <source>
        <dbReference type="Proteomes" id="UP001152797"/>
    </source>
</evidence>
<comment type="caution">
    <text evidence="2">The sequence shown here is derived from an EMBL/GenBank/DDBJ whole genome shotgun (WGS) entry which is preliminary data.</text>
</comment>
<dbReference type="EMBL" id="CAMXCT020002310">
    <property type="protein sequence ID" value="CAL1150614.1"/>
    <property type="molecule type" value="Genomic_DNA"/>
</dbReference>
<keyword evidence="4" id="KW-1185">Reference proteome</keyword>